<comment type="catalytic activity">
    <reaction evidence="8">
        <text>Couples ATP hydrolysis with the unwinding of duplex DNA by translocating in the 3'-5' direction.</text>
        <dbReference type="EC" id="5.6.2.4"/>
    </reaction>
</comment>
<dbReference type="OrthoDB" id="1470711at2759"/>
<dbReference type="CDD" id="cd17932">
    <property type="entry name" value="DEXQc_UvrD"/>
    <property type="match status" value="1"/>
</dbReference>
<dbReference type="FunFam" id="1.10.486.10:FF:000011">
    <property type="entry name" value="ATP-depentend DNA helicase, putative"/>
    <property type="match status" value="1"/>
</dbReference>
<dbReference type="InterPro" id="IPR014016">
    <property type="entry name" value="UvrD-like_ATP-bd"/>
</dbReference>
<gene>
    <name evidence="15" type="ORF">T440DRAFT_545126</name>
</gene>
<evidence type="ECO:0000256" key="6">
    <source>
        <dbReference type="ARBA" id="ARBA00023125"/>
    </source>
</evidence>
<dbReference type="InterPro" id="IPR027417">
    <property type="entry name" value="P-loop_NTPase"/>
</dbReference>
<dbReference type="EMBL" id="MU006349">
    <property type="protein sequence ID" value="KAF2845321.1"/>
    <property type="molecule type" value="Genomic_DNA"/>
</dbReference>
<dbReference type="Proteomes" id="UP000799423">
    <property type="component" value="Unassembled WGS sequence"/>
</dbReference>
<evidence type="ECO:0000259" key="14">
    <source>
        <dbReference type="PROSITE" id="PS51217"/>
    </source>
</evidence>
<keyword evidence="7" id="KW-0413">Isomerase</keyword>
<evidence type="ECO:0000256" key="5">
    <source>
        <dbReference type="ARBA" id="ARBA00022840"/>
    </source>
</evidence>
<dbReference type="GO" id="GO:0043138">
    <property type="term" value="F:3'-5' DNA helicase activity"/>
    <property type="evidence" value="ECO:0007669"/>
    <property type="project" value="UniProtKB-EC"/>
</dbReference>
<feature type="domain" description="UvrD-like helicase C-terminal" evidence="14">
    <location>
        <begin position="333"/>
        <end position="643"/>
    </location>
</feature>
<dbReference type="PANTHER" id="PTHR11070">
    <property type="entry name" value="UVRD / RECB / PCRA DNA HELICASE FAMILY MEMBER"/>
    <property type="match status" value="1"/>
</dbReference>
<dbReference type="PANTHER" id="PTHR11070:SF2">
    <property type="entry name" value="ATP-DEPENDENT DNA HELICASE SRS2"/>
    <property type="match status" value="1"/>
</dbReference>
<reference evidence="15" key="1">
    <citation type="submission" date="2020-01" db="EMBL/GenBank/DDBJ databases">
        <authorList>
            <consortium name="DOE Joint Genome Institute"/>
            <person name="Haridas S."/>
            <person name="Albert R."/>
            <person name="Binder M."/>
            <person name="Bloem J."/>
            <person name="Labutti K."/>
            <person name="Salamov A."/>
            <person name="Andreopoulos B."/>
            <person name="Baker S.E."/>
            <person name="Barry K."/>
            <person name="Bills G."/>
            <person name="Bluhm B.H."/>
            <person name="Cannon C."/>
            <person name="Castanera R."/>
            <person name="Culley D.E."/>
            <person name="Daum C."/>
            <person name="Ezra D."/>
            <person name="Gonzalez J.B."/>
            <person name="Henrissat B."/>
            <person name="Kuo A."/>
            <person name="Liang C."/>
            <person name="Lipzen A."/>
            <person name="Lutzoni F."/>
            <person name="Magnuson J."/>
            <person name="Mondo S."/>
            <person name="Nolan M."/>
            <person name="Ohm R."/>
            <person name="Pangilinan J."/>
            <person name="Park H.-J."/>
            <person name="Ramirez L."/>
            <person name="Alfaro M."/>
            <person name="Sun H."/>
            <person name="Tritt A."/>
            <person name="Yoshinaga Y."/>
            <person name="Zwiers L.-H."/>
            <person name="Turgeon B.G."/>
            <person name="Goodwin S.B."/>
            <person name="Spatafora J.W."/>
            <person name="Crous P.W."/>
            <person name="Grigoriev I.V."/>
        </authorList>
    </citation>
    <scope>NUCLEOTIDE SEQUENCE</scope>
    <source>
        <strain evidence="15">IPT5</strain>
    </source>
</reference>
<dbReference type="SUPFAM" id="SSF52540">
    <property type="entry name" value="P-loop containing nucleoside triphosphate hydrolases"/>
    <property type="match status" value="1"/>
</dbReference>
<comment type="catalytic activity">
    <reaction evidence="10">
        <text>ATP + H2O = ADP + phosphate + H(+)</text>
        <dbReference type="Rhea" id="RHEA:13065"/>
        <dbReference type="ChEBI" id="CHEBI:15377"/>
        <dbReference type="ChEBI" id="CHEBI:15378"/>
        <dbReference type="ChEBI" id="CHEBI:30616"/>
        <dbReference type="ChEBI" id="CHEBI:43474"/>
        <dbReference type="ChEBI" id="CHEBI:456216"/>
        <dbReference type="EC" id="5.6.2.4"/>
    </reaction>
</comment>
<dbReference type="CDD" id="cd18807">
    <property type="entry name" value="SF1_C_UvrD"/>
    <property type="match status" value="1"/>
</dbReference>
<feature type="domain" description="UvrD-like helicase ATP-binding" evidence="13">
    <location>
        <begin position="59"/>
        <end position="332"/>
    </location>
</feature>
<dbReference type="GO" id="GO:0005524">
    <property type="term" value="F:ATP binding"/>
    <property type="evidence" value="ECO:0007669"/>
    <property type="project" value="UniProtKB-UniRule"/>
</dbReference>
<feature type="compositionally biased region" description="Basic and acidic residues" evidence="12">
    <location>
        <begin position="974"/>
        <end position="985"/>
    </location>
</feature>
<evidence type="ECO:0000259" key="13">
    <source>
        <dbReference type="PROSITE" id="PS51198"/>
    </source>
</evidence>
<accession>A0A6A7AQ15</accession>
<evidence type="ECO:0000313" key="15">
    <source>
        <dbReference type="EMBL" id="KAF2845321.1"/>
    </source>
</evidence>
<dbReference type="InterPro" id="IPR014017">
    <property type="entry name" value="DNA_helicase_UvrD-like_C"/>
</dbReference>
<evidence type="ECO:0000313" key="16">
    <source>
        <dbReference type="Proteomes" id="UP000799423"/>
    </source>
</evidence>
<feature type="compositionally biased region" description="Basic and acidic residues" evidence="12">
    <location>
        <begin position="997"/>
        <end position="1011"/>
    </location>
</feature>
<dbReference type="InterPro" id="IPR000212">
    <property type="entry name" value="DNA_helicase_UvrD/REP"/>
</dbReference>
<dbReference type="EC" id="5.6.2.4" evidence="9"/>
<evidence type="ECO:0000256" key="12">
    <source>
        <dbReference type="SAM" id="MobiDB-lite"/>
    </source>
</evidence>
<dbReference type="PROSITE" id="PS51198">
    <property type="entry name" value="UVRD_HELICASE_ATP_BIND"/>
    <property type="match status" value="1"/>
</dbReference>
<dbReference type="GO" id="GO:0003677">
    <property type="term" value="F:DNA binding"/>
    <property type="evidence" value="ECO:0007669"/>
    <property type="project" value="UniProtKB-KW"/>
</dbReference>
<evidence type="ECO:0000256" key="8">
    <source>
        <dbReference type="ARBA" id="ARBA00034617"/>
    </source>
</evidence>
<organism evidence="15 16">
    <name type="scientific">Plenodomus tracheiphilus IPT5</name>
    <dbReference type="NCBI Taxonomy" id="1408161"/>
    <lineage>
        <taxon>Eukaryota</taxon>
        <taxon>Fungi</taxon>
        <taxon>Dikarya</taxon>
        <taxon>Ascomycota</taxon>
        <taxon>Pezizomycotina</taxon>
        <taxon>Dothideomycetes</taxon>
        <taxon>Pleosporomycetidae</taxon>
        <taxon>Pleosporales</taxon>
        <taxon>Pleosporineae</taxon>
        <taxon>Leptosphaeriaceae</taxon>
        <taxon>Plenodomus</taxon>
    </lineage>
</organism>
<dbReference type="GO" id="GO:0005634">
    <property type="term" value="C:nucleus"/>
    <property type="evidence" value="ECO:0007669"/>
    <property type="project" value="TreeGrafter"/>
</dbReference>
<dbReference type="Gene3D" id="1.10.486.10">
    <property type="entry name" value="PCRA, domain 4"/>
    <property type="match status" value="1"/>
</dbReference>
<name>A0A6A7AQ15_9PLEO</name>
<evidence type="ECO:0000256" key="7">
    <source>
        <dbReference type="ARBA" id="ARBA00023235"/>
    </source>
</evidence>
<keyword evidence="6" id="KW-0238">DNA-binding</keyword>
<evidence type="ECO:0000256" key="11">
    <source>
        <dbReference type="PROSITE-ProRule" id="PRU00560"/>
    </source>
</evidence>
<sequence>MGMQHGGGCLEEKLRLILSSRASASGASPLILRSRHASTGNRSTWDATRSSVPMDALLEGLNDAQKSAVTSPANVVQVLAPPGSGKTKTLTARVAYHINHERLQPWNIIVCTFTIKATKEMKERIRGFVGDKLEAKLILGTFHSVARRFLSRYGQEIGIDKNFGIADTSDSSAILKRIIKRYDYTVEPGHARSRISKLKAKGISADDFRRTAKNVNDNEFAMVYSSYEEHLKAANLLDYDDLLVRCVELLKRSPSCVSTIQAVLIDEYQDTNNIQYELMQLLAQKTRRITIVGDPDQSIYSFRSAEIENLHRMRADYPESIVINLENNYRSSGRILTSAMAVIEQDEHRPQKSLIATHGVGEQPTLRHLASAFVEAKWIVEEIQRSRTLTAGLLEYNDYAILLRSSQLSLQIERALGQAGIPYRMVAGTKFFDRAEIRIILDYLRVISQPDHNDAVARVINVPTRKVGDVTIKALLEEAETRKVTLWSLVLDTAQGRRKPESKVSAQAQKGIEQFVNIILTSRQKLMPAEGEDCNLLDLISHVLQKISFQVYLRQTHKENWEDRWANVEELVAQATQMATAVANGEEISDDALPVVDGIEQRQDSAADILSKFLANVTLSSAADQEGSELNQVTISTIHAAKGLEWPIVFLPAMYDGSMPHSRAEDHDEERRLLYVGMTRAQGLLYLSCPVRQSGQEQTTLSRFVSDQKLQRLFSDRGPDFAFKRSTVPDLARILRRSCPEPADIAATHSLLERLEDDRYPATREEIDDDNSRWGASYDDKFGSNGPSGDNAASFSKRRKVETANYKSYAGEEVSISMQQTSSFSTASTTMHAAKGGFTSARDLGDLQAMQQEAERIRMLACAPALSRNVAKNAFSEMKTAEAKPARTKAVKPRATGQNAITSFFKRSGSTLSVEPEQYAPVPIPTFQRSQSSSSTNAVLHDIANAQTPASRTFQPFSLPAHKLQSRPILTKPKRLERDEEEKSTRYVLLSSSPVKPDSDQFGKVGEDADHPASPVKQNIGFRSASTFHTTSMNQLQSQSAQRKTLGTRRTMQGWSVKHSSMPKPRPS</sequence>
<evidence type="ECO:0000256" key="2">
    <source>
        <dbReference type="ARBA" id="ARBA00022741"/>
    </source>
</evidence>
<feature type="binding site" evidence="11">
    <location>
        <begin position="80"/>
        <end position="87"/>
    </location>
    <ligand>
        <name>ATP</name>
        <dbReference type="ChEBI" id="CHEBI:30616"/>
    </ligand>
</feature>
<comment type="similarity">
    <text evidence="1">Belongs to the helicase family. UvrD subfamily.</text>
</comment>
<dbReference type="Pfam" id="PF00580">
    <property type="entry name" value="UvrD-helicase"/>
    <property type="match status" value="1"/>
</dbReference>
<dbReference type="Gene3D" id="1.10.10.160">
    <property type="match status" value="1"/>
</dbReference>
<keyword evidence="2 11" id="KW-0547">Nucleotide-binding</keyword>
<feature type="region of interest" description="Disordered" evidence="12">
    <location>
        <begin position="957"/>
        <end position="1068"/>
    </location>
</feature>
<keyword evidence="3 11" id="KW-0378">Hydrolase</keyword>
<keyword evidence="4 11" id="KW-0347">Helicase</keyword>
<dbReference type="InterPro" id="IPR013986">
    <property type="entry name" value="DExx_box_DNA_helicase_dom_sf"/>
</dbReference>
<keyword evidence="5 11" id="KW-0067">ATP-binding</keyword>
<proteinExistence type="inferred from homology"/>
<dbReference type="Gene3D" id="3.40.50.300">
    <property type="entry name" value="P-loop containing nucleotide triphosphate hydrolases"/>
    <property type="match status" value="2"/>
</dbReference>
<evidence type="ECO:0000256" key="3">
    <source>
        <dbReference type="ARBA" id="ARBA00022801"/>
    </source>
</evidence>
<dbReference type="Pfam" id="PF13361">
    <property type="entry name" value="UvrD_C"/>
    <property type="match status" value="1"/>
</dbReference>
<evidence type="ECO:0000256" key="10">
    <source>
        <dbReference type="ARBA" id="ARBA00048988"/>
    </source>
</evidence>
<dbReference type="GO" id="GO:0016787">
    <property type="term" value="F:hydrolase activity"/>
    <property type="evidence" value="ECO:0007669"/>
    <property type="project" value="UniProtKB-UniRule"/>
</dbReference>
<evidence type="ECO:0000256" key="4">
    <source>
        <dbReference type="ARBA" id="ARBA00022806"/>
    </source>
</evidence>
<evidence type="ECO:0000256" key="9">
    <source>
        <dbReference type="ARBA" id="ARBA00034808"/>
    </source>
</evidence>
<feature type="compositionally biased region" description="Polar residues" evidence="12">
    <location>
        <begin position="1024"/>
        <end position="1054"/>
    </location>
</feature>
<protein>
    <recommendedName>
        <fullName evidence="9">DNA 3'-5' helicase</fullName>
        <ecNumber evidence="9">5.6.2.4</ecNumber>
    </recommendedName>
</protein>
<dbReference type="PROSITE" id="PS51217">
    <property type="entry name" value="UVRD_HELICASE_CTER"/>
    <property type="match status" value="1"/>
</dbReference>
<keyword evidence="16" id="KW-1185">Reference proteome</keyword>
<dbReference type="AlphaFoldDB" id="A0A6A7AQ15"/>
<evidence type="ECO:0000256" key="1">
    <source>
        <dbReference type="ARBA" id="ARBA00009922"/>
    </source>
</evidence>
<dbReference type="GO" id="GO:0000725">
    <property type="term" value="P:recombinational repair"/>
    <property type="evidence" value="ECO:0007669"/>
    <property type="project" value="TreeGrafter"/>
</dbReference>